<reference evidence="5 6" key="1">
    <citation type="submission" date="2020-08" db="EMBL/GenBank/DDBJ databases">
        <title>Genomic Encyclopedia of Type Strains, Phase IV (KMG-IV): sequencing the most valuable type-strain genomes for metagenomic binning, comparative biology and taxonomic classification.</title>
        <authorList>
            <person name="Goeker M."/>
        </authorList>
    </citation>
    <scope>NUCLEOTIDE SEQUENCE [LARGE SCALE GENOMIC DNA]</scope>
    <source>
        <strain evidence="5 6">DSM 17075</strain>
    </source>
</reference>
<accession>A0A840DPZ7</accession>
<dbReference type="InterPro" id="IPR041378">
    <property type="entry name" value="S-layer_SbsC_C"/>
</dbReference>
<dbReference type="Gene3D" id="2.60.40.1080">
    <property type="match status" value="1"/>
</dbReference>
<feature type="domain" description="S-layer protein spectrin-like repeat" evidence="4">
    <location>
        <begin position="190"/>
        <end position="250"/>
    </location>
</feature>
<dbReference type="Gene3D" id="1.20.58.780">
    <property type="match status" value="1"/>
</dbReference>
<keyword evidence="1 2" id="KW-0732">Signal</keyword>
<evidence type="ECO:0000256" key="1">
    <source>
        <dbReference type="ARBA" id="ARBA00022729"/>
    </source>
</evidence>
<evidence type="ECO:0000313" key="6">
    <source>
        <dbReference type="Proteomes" id="UP000559598"/>
    </source>
</evidence>
<evidence type="ECO:0008006" key="7">
    <source>
        <dbReference type="Google" id="ProtNLM"/>
    </source>
</evidence>
<dbReference type="InterPro" id="IPR054605">
    <property type="entry name" value="SbsA_spectrin-like"/>
</dbReference>
<dbReference type="Gene3D" id="2.60.40.1220">
    <property type="match status" value="1"/>
</dbReference>
<gene>
    <name evidence="5" type="ORF">GGR02_002881</name>
</gene>
<protein>
    <recommendedName>
        <fullName evidence="7">SbsC C-terminal domain-containing protein</fullName>
    </recommendedName>
</protein>
<dbReference type="RefSeq" id="WP_183185603.1">
    <property type="nucleotide sequence ID" value="NZ_BMNP01000025.1"/>
</dbReference>
<dbReference type="EMBL" id="JACIDE010000024">
    <property type="protein sequence ID" value="MBB4075080.1"/>
    <property type="molecule type" value="Genomic_DNA"/>
</dbReference>
<evidence type="ECO:0000313" key="5">
    <source>
        <dbReference type="EMBL" id="MBB4075080.1"/>
    </source>
</evidence>
<dbReference type="Pfam" id="PF18058">
    <property type="entry name" value="SbsC_C"/>
    <property type="match status" value="1"/>
</dbReference>
<dbReference type="Gene3D" id="1.20.58.770">
    <property type="match status" value="1"/>
</dbReference>
<dbReference type="AlphaFoldDB" id="A0A840DPZ7"/>
<dbReference type="Pfam" id="PF22360">
    <property type="entry name" value="SbsC_spectrin-like"/>
    <property type="match status" value="1"/>
</dbReference>
<dbReference type="Gene3D" id="1.20.58.790">
    <property type="match status" value="1"/>
</dbReference>
<evidence type="ECO:0000256" key="2">
    <source>
        <dbReference type="SAM" id="SignalP"/>
    </source>
</evidence>
<proteinExistence type="predicted"/>
<dbReference type="Proteomes" id="UP000559598">
    <property type="component" value="Unassembled WGS sequence"/>
</dbReference>
<comment type="caution">
    <text evidence="5">The sequence shown here is derived from an EMBL/GenBank/DDBJ whole genome shotgun (WGS) entry which is preliminary data.</text>
</comment>
<keyword evidence="6" id="KW-1185">Reference proteome</keyword>
<evidence type="ECO:0000259" key="4">
    <source>
        <dbReference type="Pfam" id="PF22360"/>
    </source>
</evidence>
<feature type="signal peptide" evidence="2">
    <location>
        <begin position="1"/>
        <end position="27"/>
    </location>
</feature>
<name>A0A840DPZ7_9BACL</name>
<sequence>MDKKKAIKLATASAVAASAFVAANPNASEAATNVASVVSQAKAQFKNAYYAYSQVTSTGQFADINKVYAEYNKAKKAYADAVALVKKAGGANKDALLADLDATYNEYVAKRVVTYLDAYNYAVKLDAMRKDLQAAVDAKDLAKAEDLYNKISYELKKRTVILDRVYGQTTRDLLRSQFKAAAQQLRDSLMYDITVSVKLKAAEEATNKGDLAAADAALKAAQDALAKATAFKTELTTKQATVQAAYEAKVTPKVESVSAINVNKIKVTFSKAIDTTKAKFEVKRGTVTEDVKVTWNEAKTEAVLEKTAGNFTPADYTVTVSGVDGLQNATNTVTVQAEEIKQIVINTTQLQKSATAPIAVDFINQYGEKATISATDSKLLITAYDKTKGVSLSPVAGKFQLNASGADLKDEVVVTVMYNGVTATKTLTVVNPATVGSVTLGQAVLPTGKTMFTPSGTKDVELTYTAKNTLDENYTLTASDVSNGAVQFLSSDSSILNPSDISIDANGKIKIAKFGKAGTVTLTAFTPATGAVSKTTIEVKEDAGAPYSVTLGKSTASFAAGSTNPIYVDLSVFDKYGTKIDAKDLKASDYTFTSDNKTVVDSSNISIETTAGSNYGKLKIVPVAGATKGSSALITVTVNGTGQKATLTLSASDAAVPTAIDTKANTTVATNMVVGGTQTLSFDVKDQYGTVVGATSGYTVEYSTSDSSVVAINGAETGDALDSANVSITAVKAGSATVKATLKKNGVAIAEKAYTINVLANDSTKVTYSIPTIAPVYKGQLNTALAGGVTITGAIDTDAEKAAAVASGYAEEVVINATDASGNVAQVPASAVVSVSLTQPKKADGTATTGALDYFQYNGKYYVYTKTLFVPADFQNGNSTADLKGKISFTINADDAVKVVSQDITVSKDDAVAQSVAFKDKAWNDASAKDAVDVTELTLDKAADYATAGGKKVFVWAKDQFGGYTAAAETLTLANVDGVNNISDDTVTIASNGAIAIADASNNTTFTKNNAKFRLIAQAGSQTDFVTFTVADGVLPTAAATGAVSVNQATAGTYAANDTITIKFSEKVKVSNLVGTNGVPQNISIAQGTASNTPNLDASTIAATDADNNGYATTFVITLKGSSLSVAKDNKLVVTANKVEDVAGNTASANVEFVLP</sequence>
<organism evidence="5 6">
    <name type="scientific">Anoxybacteroides voinovskiense</name>
    <dbReference type="NCBI Taxonomy" id="230470"/>
    <lineage>
        <taxon>Bacteria</taxon>
        <taxon>Bacillati</taxon>
        <taxon>Bacillota</taxon>
        <taxon>Bacilli</taxon>
        <taxon>Bacillales</taxon>
        <taxon>Anoxybacillaceae</taxon>
        <taxon>Anoxybacteroides</taxon>
    </lineage>
</organism>
<dbReference type="InterPro" id="IPR014755">
    <property type="entry name" value="Cu-Rt/internalin_Ig-like"/>
</dbReference>
<evidence type="ECO:0000259" key="3">
    <source>
        <dbReference type="Pfam" id="PF18058"/>
    </source>
</evidence>
<feature type="chain" id="PRO_5039351418" description="SbsC C-terminal domain-containing protein" evidence="2">
    <location>
        <begin position="28"/>
        <end position="1156"/>
    </location>
</feature>
<feature type="domain" description="SbsC C-terminal" evidence="3">
    <location>
        <begin position="54"/>
        <end position="183"/>
    </location>
</feature>